<proteinExistence type="predicted"/>
<dbReference type="InterPro" id="IPR004360">
    <property type="entry name" value="Glyas_Fos-R_dOase_dom"/>
</dbReference>
<evidence type="ECO:0000259" key="1">
    <source>
        <dbReference type="PROSITE" id="PS51819"/>
    </source>
</evidence>
<keyword evidence="3" id="KW-1185">Reference proteome</keyword>
<feature type="domain" description="VOC" evidence="1">
    <location>
        <begin position="12"/>
        <end position="125"/>
    </location>
</feature>
<dbReference type="Proteomes" id="UP001500016">
    <property type="component" value="Unassembled WGS sequence"/>
</dbReference>
<protein>
    <submittedName>
        <fullName evidence="2">VOC family protein</fullName>
    </submittedName>
</protein>
<organism evidence="2 3">
    <name type="scientific">Streptomyces albiaxialis</name>
    <dbReference type="NCBI Taxonomy" id="329523"/>
    <lineage>
        <taxon>Bacteria</taxon>
        <taxon>Bacillati</taxon>
        <taxon>Actinomycetota</taxon>
        <taxon>Actinomycetes</taxon>
        <taxon>Kitasatosporales</taxon>
        <taxon>Streptomycetaceae</taxon>
        <taxon>Streptomyces</taxon>
    </lineage>
</organism>
<dbReference type="CDD" id="cd07247">
    <property type="entry name" value="SgaA_N_like"/>
    <property type="match status" value="1"/>
</dbReference>
<dbReference type="EMBL" id="BAAAPE010000001">
    <property type="protein sequence ID" value="GAA2061279.1"/>
    <property type="molecule type" value="Genomic_DNA"/>
</dbReference>
<dbReference type="InterPro" id="IPR052164">
    <property type="entry name" value="Anthracycline_SecMetBiosynth"/>
</dbReference>
<dbReference type="RefSeq" id="WP_344523174.1">
    <property type="nucleotide sequence ID" value="NZ_BAAAPE010000001.1"/>
</dbReference>
<evidence type="ECO:0000313" key="2">
    <source>
        <dbReference type="EMBL" id="GAA2061279.1"/>
    </source>
</evidence>
<reference evidence="2 3" key="1">
    <citation type="journal article" date="2019" name="Int. J. Syst. Evol. Microbiol.">
        <title>The Global Catalogue of Microorganisms (GCM) 10K type strain sequencing project: providing services to taxonomists for standard genome sequencing and annotation.</title>
        <authorList>
            <consortium name="The Broad Institute Genomics Platform"/>
            <consortium name="The Broad Institute Genome Sequencing Center for Infectious Disease"/>
            <person name="Wu L."/>
            <person name="Ma J."/>
        </authorList>
    </citation>
    <scope>NUCLEOTIDE SEQUENCE [LARGE SCALE GENOMIC DNA]</scope>
    <source>
        <strain evidence="2 3">JCM 15478</strain>
    </source>
</reference>
<accession>A0ABN2VG07</accession>
<name>A0ABN2VG07_9ACTN</name>
<gene>
    <name evidence="2" type="ORF">GCM10009801_03500</name>
</gene>
<dbReference type="PANTHER" id="PTHR33993:SF10">
    <property type="entry name" value="CONSERVED PROTEIN"/>
    <property type="match status" value="1"/>
</dbReference>
<dbReference type="InterPro" id="IPR037523">
    <property type="entry name" value="VOC_core"/>
</dbReference>
<evidence type="ECO:0000313" key="3">
    <source>
        <dbReference type="Proteomes" id="UP001500016"/>
    </source>
</evidence>
<dbReference type="SUPFAM" id="SSF54593">
    <property type="entry name" value="Glyoxalase/Bleomycin resistance protein/Dihydroxybiphenyl dioxygenase"/>
    <property type="match status" value="2"/>
</dbReference>
<sequence length="281" mass="29617">MGAGARDFAEGEPCWTDAMLSDVEAGKRFYGELLGWTFGDPVAERDAYTFALLQGREAAALFAKPDGRMPTAWNLYLATADAEAALARVRQAGGQVLMGPMRVPGMGTNAFATDPSGAAFGLWQPEERSGFGVVREPGAYVWSELLTREEDAEAVDSFYAAVFGYGTYKADFGEDSEAAGQDFAVWTPADVGHAAAGGGADDSAAVCGRGFLGATHPPEMPPHFLPYFSVTDCDAAADTAVRLGGRVRGGPTDTAYGRHALLVDDQGADFAVLRPGPLDRE</sequence>
<dbReference type="Pfam" id="PF00903">
    <property type="entry name" value="Glyoxalase"/>
    <property type="match status" value="1"/>
</dbReference>
<dbReference type="PANTHER" id="PTHR33993">
    <property type="entry name" value="GLYOXALASE-RELATED"/>
    <property type="match status" value="1"/>
</dbReference>
<dbReference type="PROSITE" id="PS51819">
    <property type="entry name" value="VOC"/>
    <property type="match status" value="1"/>
</dbReference>
<dbReference type="InterPro" id="IPR029068">
    <property type="entry name" value="Glyas_Bleomycin-R_OHBP_Dase"/>
</dbReference>
<comment type="caution">
    <text evidence="2">The sequence shown here is derived from an EMBL/GenBank/DDBJ whole genome shotgun (WGS) entry which is preliminary data.</text>
</comment>
<dbReference type="Gene3D" id="3.10.180.10">
    <property type="entry name" value="2,3-Dihydroxybiphenyl 1,2-Dioxygenase, domain 1"/>
    <property type="match status" value="2"/>
</dbReference>